<gene>
    <name evidence="2" type="ORF">ANE_LOCUS21069</name>
</gene>
<proteinExistence type="predicted"/>
<name>A0A565CAK5_9BRAS</name>
<sequence>MNSLPHLDSHQTIHQKRLGASRYQHQTQNGPPRHLNNGIVLGVATAKSPQLHYFLSTMPEISPRHHYSVDSTSSSPCSDHLVTRIQDKQNKKKTIASTTTKPTSVNSTSTAAQFALAYSQTTSASLEAQLGHNSTSLPLRLGCDPPRSQCHKSTFLPRLRSTSVTITQVDLSTSAAFGLSSVGIITWAQEDVVIQIKSRFLQSPRSEYGRNIDLILAIILNAVPSYLILSSWGLTVGVGFHPCKIKATKWLSMETA</sequence>
<reference evidence="2" key="1">
    <citation type="submission" date="2019-07" db="EMBL/GenBank/DDBJ databases">
        <authorList>
            <person name="Dittberner H."/>
        </authorList>
    </citation>
    <scope>NUCLEOTIDE SEQUENCE [LARGE SCALE GENOMIC DNA]</scope>
</reference>
<evidence type="ECO:0000256" key="1">
    <source>
        <dbReference type="SAM" id="Phobius"/>
    </source>
</evidence>
<evidence type="ECO:0000313" key="2">
    <source>
        <dbReference type="EMBL" id="VVB10625.1"/>
    </source>
</evidence>
<organism evidence="2 3">
    <name type="scientific">Arabis nemorensis</name>
    <dbReference type="NCBI Taxonomy" id="586526"/>
    <lineage>
        <taxon>Eukaryota</taxon>
        <taxon>Viridiplantae</taxon>
        <taxon>Streptophyta</taxon>
        <taxon>Embryophyta</taxon>
        <taxon>Tracheophyta</taxon>
        <taxon>Spermatophyta</taxon>
        <taxon>Magnoliopsida</taxon>
        <taxon>eudicotyledons</taxon>
        <taxon>Gunneridae</taxon>
        <taxon>Pentapetalae</taxon>
        <taxon>rosids</taxon>
        <taxon>malvids</taxon>
        <taxon>Brassicales</taxon>
        <taxon>Brassicaceae</taxon>
        <taxon>Arabideae</taxon>
        <taxon>Arabis</taxon>
    </lineage>
</organism>
<protein>
    <submittedName>
        <fullName evidence="2">Uncharacterized protein</fullName>
    </submittedName>
</protein>
<dbReference type="AlphaFoldDB" id="A0A565CAK5"/>
<feature type="transmembrane region" description="Helical" evidence="1">
    <location>
        <begin position="214"/>
        <end position="240"/>
    </location>
</feature>
<dbReference type="Proteomes" id="UP000489600">
    <property type="component" value="Unassembled WGS sequence"/>
</dbReference>
<keyword evidence="1" id="KW-0472">Membrane</keyword>
<comment type="caution">
    <text evidence="2">The sequence shown here is derived from an EMBL/GenBank/DDBJ whole genome shotgun (WGS) entry which is preliminary data.</text>
</comment>
<keyword evidence="1" id="KW-0812">Transmembrane</keyword>
<keyword evidence="3" id="KW-1185">Reference proteome</keyword>
<accession>A0A565CAK5</accession>
<evidence type="ECO:0000313" key="3">
    <source>
        <dbReference type="Proteomes" id="UP000489600"/>
    </source>
</evidence>
<keyword evidence="1" id="KW-1133">Transmembrane helix</keyword>
<dbReference type="EMBL" id="CABITT030000007">
    <property type="protein sequence ID" value="VVB10625.1"/>
    <property type="molecule type" value="Genomic_DNA"/>
</dbReference>